<feature type="transmembrane region" description="Helical" evidence="1">
    <location>
        <begin position="166"/>
        <end position="190"/>
    </location>
</feature>
<sequence>MSRTGLLRRMAAATAVFAPASATAQLLLHRRRSHSRRIYSCGPAIALARLSSSLCGGVRQRPISPSCGYGRAPLVPASDNWGNWTFLLSTAALGTWSEKRSPVGKALTGALVSLLLGLAASSAGVVAAGATAYRVALDYLLPLAIPLLLFRTDLRRRRRGVFRSTGSLLLAFLLGSAATAMGTVVAFRLVPMRSLGPDNWNIAVAVMTRHIGGALSFAAVCEALGVSPSAQAAGQAAGDATFALYFTALFALAAMIPAEDSRPTGEGSDEQLAAAGNTPPAASSATAVAAAFAMCTAGKLATSMLGRQLGIQGASLPYATATVAVALATFFPSQIGKLAPSDEALAGILMQVLFAAVGANGSIGNAINKAPGIFAFAFAFAFVQVAARLLVTLGVGKLLGFDRKLPLVASAANVGGLTAAGGMAAAKGWTSMVAPGILAGILGIAITSLMAAVPLAICFYLFFQRAFANPITMAVAIGIGFFLVIGISVLALLNYRNFRK</sequence>
<reference evidence="2" key="1">
    <citation type="submission" date="2020-05" db="EMBL/GenBank/DDBJ databases">
        <title>WGS assembly of Panicum virgatum.</title>
        <authorList>
            <person name="Lovell J.T."/>
            <person name="Jenkins J."/>
            <person name="Shu S."/>
            <person name="Juenger T.E."/>
            <person name="Schmutz J."/>
        </authorList>
    </citation>
    <scope>NUCLEOTIDE SEQUENCE</scope>
    <source>
        <strain evidence="2">AP13</strain>
    </source>
</reference>
<proteinExistence type="predicted"/>
<evidence type="ECO:0000256" key="1">
    <source>
        <dbReference type="SAM" id="Phobius"/>
    </source>
</evidence>
<comment type="caution">
    <text evidence="2">The sequence shown here is derived from an EMBL/GenBank/DDBJ whole genome shotgun (WGS) entry which is preliminary data.</text>
</comment>
<feature type="transmembrane region" description="Helical" evidence="1">
    <location>
        <begin position="309"/>
        <end position="332"/>
    </location>
</feature>
<feature type="transmembrane region" description="Helical" evidence="1">
    <location>
        <begin position="475"/>
        <end position="495"/>
    </location>
</feature>
<feature type="transmembrane region" description="Helical" evidence="1">
    <location>
        <begin position="6"/>
        <end position="28"/>
    </location>
</feature>
<gene>
    <name evidence="2" type="ORF">PVAP13_4NG284200</name>
</gene>
<protein>
    <submittedName>
        <fullName evidence="2">Uncharacterized protein</fullName>
    </submittedName>
</protein>
<feature type="transmembrane region" description="Helical" evidence="1">
    <location>
        <begin position="136"/>
        <end position="154"/>
    </location>
</feature>
<evidence type="ECO:0000313" key="3">
    <source>
        <dbReference type="Proteomes" id="UP000823388"/>
    </source>
</evidence>
<dbReference type="InterPro" id="IPR008537">
    <property type="entry name" value="DUF819"/>
</dbReference>
<dbReference type="Proteomes" id="UP000823388">
    <property type="component" value="Chromosome 4N"/>
</dbReference>
<name>A0A8T0T9Q8_PANVG</name>
<feature type="transmembrane region" description="Helical" evidence="1">
    <location>
        <begin position="344"/>
        <end position="361"/>
    </location>
</feature>
<feature type="transmembrane region" description="Helical" evidence="1">
    <location>
        <begin position="438"/>
        <end position="463"/>
    </location>
</feature>
<feature type="transmembrane region" description="Helical" evidence="1">
    <location>
        <begin position="236"/>
        <end position="258"/>
    </location>
</feature>
<evidence type="ECO:0000313" key="2">
    <source>
        <dbReference type="EMBL" id="KAG2608191.1"/>
    </source>
</evidence>
<keyword evidence="1" id="KW-0472">Membrane</keyword>
<dbReference type="PANTHER" id="PTHR34289:SF3">
    <property type="entry name" value="PROTEIN, PUTATIVE (DUF819)-RELATED"/>
    <property type="match status" value="1"/>
</dbReference>
<keyword evidence="1" id="KW-0812">Transmembrane</keyword>
<dbReference type="PANTHER" id="PTHR34289">
    <property type="entry name" value="PROTEIN, PUTATIVE (DUF819)-RELATED"/>
    <property type="match status" value="1"/>
</dbReference>
<feature type="transmembrane region" description="Helical" evidence="1">
    <location>
        <begin position="278"/>
        <end position="297"/>
    </location>
</feature>
<dbReference type="AlphaFoldDB" id="A0A8T0T9Q8"/>
<dbReference type="Pfam" id="PF05684">
    <property type="entry name" value="DUF819"/>
    <property type="match status" value="1"/>
</dbReference>
<keyword evidence="1" id="KW-1133">Transmembrane helix</keyword>
<feature type="transmembrane region" description="Helical" evidence="1">
    <location>
        <begin position="202"/>
        <end position="224"/>
    </location>
</feature>
<feature type="transmembrane region" description="Helical" evidence="1">
    <location>
        <begin position="407"/>
        <end position="426"/>
    </location>
</feature>
<feature type="transmembrane region" description="Helical" evidence="1">
    <location>
        <begin position="373"/>
        <end position="395"/>
    </location>
</feature>
<accession>A0A8T0T9Q8</accession>
<keyword evidence="3" id="KW-1185">Reference proteome</keyword>
<dbReference type="EMBL" id="CM029044">
    <property type="protein sequence ID" value="KAG2608191.1"/>
    <property type="molecule type" value="Genomic_DNA"/>
</dbReference>
<feature type="transmembrane region" description="Helical" evidence="1">
    <location>
        <begin position="106"/>
        <end position="130"/>
    </location>
</feature>
<organism evidence="2 3">
    <name type="scientific">Panicum virgatum</name>
    <name type="common">Blackwell switchgrass</name>
    <dbReference type="NCBI Taxonomy" id="38727"/>
    <lineage>
        <taxon>Eukaryota</taxon>
        <taxon>Viridiplantae</taxon>
        <taxon>Streptophyta</taxon>
        <taxon>Embryophyta</taxon>
        <taxon>Tracheophyta</taxon>
        <taxon>Spermatophyta</taxon>
        <taxon>Magnoliopsida</taxon>
        <taxon>Liliopsida</taxon>
        <taxon>Poales</taxon>
        <taxon>Poaceae</taxon>
        <taxon>PACMAD clade</taxon>
        <taxon>Panicoideae</taxon>
        <taxon>Panicodae</taxon>
        <taxon>Paniceae</taxon>
        <taxon>Panicinae</taxon>
        <taxon>Panicum</taxon>
        <taxon>Panicum sect. Hiantes</taxon>
    </lineage>
</organism>